<gene>
    <name evidence="3" type="primary">LOC106179087</name>
</gene>
<proteinExistence type="predicted"/>
<dbReference type="KEGG" id="lak:106179087"/>
<dbReference type="AlphaFoldDB" id="A0A1S3K5Z6"/>
<feature type="chain" id="PRO_5010324473" evidence="1">
    <location>
        <begin position="19"/>
        <end position="129"/>
    </location>
</feature>
<dbReference type="InParanoid" id="A0A1S3K5Z6"/>
<keyword evidence="1" id="KW-0732">Signal</keyword>
<sequence length="129" mass="15045">MWDYLKTLVLFCTMPAICEVGALCTPRTDHNDGQESATSNGLEVEEFQRIKVEAWENILTEEMVQKMISELGDGFVDELKDPLELQKVKEEAKTVVRYWLRQREGVPFLQLQDLFIDCKEAQYNIKKQE</sequence>
<name>A0A1S3K5Z6_LINAN</name>
<dbReference type="Proteomes" id="UP000085678">
    <property type="component" value="Unplaced"/>
</dbReference>
<keyword evidence="2" id="KW-1185">Reference proteome</keyword>
<evidence type="ECO:0000256" key="1">
    <source>
        <dbReference type="SAM" id="SignalP"/>
    </source>
</evidence>
<evidence type="ECO:0000313" key="3">
    <source>
        <dbReference type="RefSeq" id="XP_013418050.1"/>
    </source>
</evidence>
<dbReference type="RefSeq" id="XP_013418050.1">
    <property type="nucleotide sequence ID" value="XM_013562596.1"/>
</dbReference>
<accession>A0A1S3K5Z6</accession>
<organism evidence="2 3">
    <name type="scientific">Lingula anatina</name>
    <name type="common">Brachiopod</name>
    <name type="synonym">Lingula unguis</name>
    <dbReference type="NCBI Taxonomy" id="7574"/>
    <lineage>
        <taxon>Eukaryota</taxon>
        <taxon>Metazoa</taxon>
        <taxon>Spiralia</taxon>
        <taxon>Lophotrochozoa</taxon>
        <taxon>Brachiopoda</taxon>
        <taxon>Linguliformea</taxon>
        <taxon>Lingulata</taxon>
        <taxon>Lingulida</taxon>
        <taxon>Linguloidea</taxon>
        <taxon>Lingulidae</taxon>
        <taxon>Lingula</taxon>
    </lineage>
</organism>
<feature type="signal peptide" evidence="1">
    <location>
        <begin position="1"/>
        <end position="18"/>
    </location>
</feature>
<dbReference type="GeneID" id="106179087"/>
<protein>
    <submittedName>
        <fullName evidence="3">Uncharacterized protein LOC106179087</fullName>
    </submittedName>
</protein>
<reference evidence="3" key="1">
    <citation type="submission" date="2025-08" db="UniProtKB">
        <authorList>
            <consortium name="RefSeq"/>
        </authorList>
    </citation>
    <scope>IDENTIFICATION</scope>
    <source>
        <tissue evidence="3">Gonads</tissue>
    </source>
</reference>
<evidence type="ECO:0000313" key="2">
    <source>
        <dbReference type="Proteomes" id="UP000085678"/>
    </source>
</evidence>